<accession>A0A836HKL1</accession>
<proteinExistence type="predicted"/>
<name>A0A836HKL1_9TRYP</name>
<dbReference type="KEGG" id="loi:92360688"/>
<dbReference type="EMBL" id="JAFHLR010000023">
    <property type="protein sequence ID" value="KAG5478540.1"/>
    <property type="molecule type" value="Genomic_DNA"/>
</dbReference>
<dbReference type="Proteomes" id="UP000674143">
    <property type="component" value="Unassembled WGS sequence"/>
</dbReference>
<feature type="compositionally biased region" description="Low complexity" evidence="1">
    <location>
        <begin position="60"/>
        <end position="69"/>
    </location>
</feature>
<protein>
    <submittedName>
        <fullName evidence="2">Uncharacterized protein</fullName>
    </submittedName>
</protein>
<feature type="region of interest" description="Disordered" evidence="1">
    <location>
        <begin position="1"/>
        <end position="42"/>
    </location>
</feature>
<gene>
    <name evidence="2" type="ORF">LSCM4_04773</name>
</gene>
<feature type="region of interest" description="Disordered" evidence="1">
    <location>
        <begin position="232"/>
        <end position="273"/>
    </location>
</feature>
<evidence type="ECO:0000256" key="1">
    <source>
        <dbReference type="SAM" id="MobiDB-lite"/>
    </source>
</evidence>
<feature type="region of interest" description="Disordered" evidence="1">
    <location>
        <begin position="147"/>
        <end position="202"/>
    </location>
</feature>
<keyword evidence="3" id="KW-1185">Reference proteome</keyword>
<feature type="region of interest" description="Disordered" evidence="1">
    <location>
        <begin position="50"/>
        <end position="69"/>
    </location>
</feature>
<dbReference type="AlphaFoldDB" id="A0A836HKL1"/>
<comment type="caution">
    <text evidence="2">The sequence shown here is derived from an EMBL/GenBank/DDBJ whole genome shotgun (WGS) entry which is preliminary data.</text>
</comment>
<evidence type="ECO:0000313" key="2">
    <source>
        <dbReference type="EMBL" id="KAG5478540.1"/>
    </source>
</evidence>
<dbReference type="GeneID" id="92360688"/>
<evidence type="ECO:0000313" key="3">
    <source>
        <dbReference type="Proteomes" id="UP000674143"/>
    </source>
</evidence>
<organism evidence="2 3">
    <name type="scientific">Leishmania orientalis</name>
    <dbReference type="NCBI Taxonomy" id="2249476"/>
    <lineage>
        <taxon>Eukaryota</taxon>
        <taxon>Discoba</taxon>
        <taxon>Euglenozoa</taxon>
        <taxon>Kinetoplastea</taxon>
        <taxon>Metakinetoplastina</taxon>
        <taxon>Trypanosomatida</taxon>
        <taxon>Trypanosomatidae</taxon>
        <taxon>Leishmaniinae</taxon>
        <taxon>Leishmania</taxon>
    </lineage>
</organism>
<feature type="compositionally biased region" description="Polar residues" evidence="1">
    <location>
        <begin position="178"/>
        <end position="187"/>
    </location>
</feature>
<reference evidence="3" key="2">
    <citation type="journal article" date="2021" name="Sci. Data">
        <title>Chromosome-scale genome sequencing, assembly and annotation of six genomes from subfamily Leishmaniinae.</title>
        <authorList>
            <person name="Almutairi H."/>
            <person name="Urbaniak M.D."/>
            <person name="Bates M.D."/>
            <person name="Jariyapan N."/>
            <person name="Kwakye-Nuako G."/>
            <person name="Thomaz Soccol V."/>
            <person name="Al-Salem W.S."/>
            <person name="Dillon R.J."/>
            <person name="Bates P.A."/>
            <person name="Gatherer D."/>
        </authorList>
    </citation>
    <scope>NUCLEOTIDE SEQUENCE [LARGE SCALE GENOMIC DNA]</scope>
</reference>
<feature type="compositionally biased region" description="Low complexity" evidence="1">
    <location>
        <begin position="160"/>
        <end position="171"/>
    </location>
</feature>
<dbReference type="RefSeq" id="XP_067063201.1">
    <property type="nucleotide sequence ID" value="XM_067206754.1"/>
</dbReference>
<sequence>MRPLRVKKRESTGVPAGDETPIGSTPSVSPVEGDGPAACLVPSPPPVKGWCPSLHPGHDSSPSPAAASPAPMTAFAAVEPGAGVVKFSSELDNAAVEAYLEYLTRPHTSWGSASRFAAHRREVIEEHRHSVYARSLALLRRSSFASTARSEGGGQDALEASTTSSVASAPAGFPRTAPNGSKTSTGTLRKGRLGDGGVPPLPSDTAASFSIVTHSSSGVSSTHSAIGASRTFTNIGRRGPSNKGRLSRGPTLAGSQRLCRTSSSTPTPAALGGGGLTVGGTQLLGGRANLFVVHNGHDSAVTSRTASRGGAEFPHPVVPQVGSRSAADCKRTSGVRAGALCPQSKHPLK</sequence>
<reference evidence="3" key="1">
    <citation type="journal article" date="2021" name="Microbiol. Resour. Announc.">
        <title>LGAAP: Leishmaniinae Genome Assembly and Annotation Pipeline.</title>
        <authorList>
            <person name="Almutairi H."/>
            <person name="Urbaniak M.D."/>
            <person name="Bates M.D."/>
            <person name="Jariyapan N."/>
            <person name="Kwakye-Nuako G."/>
            <person name="Thomaz-Soccol V."/>
            <person name="Al-Salem W.S."/>
            <person name="Dillon R.J."/>
            <person name="Bates P.A."/>
            <person name="Gatherer D."/>
        </authorList>
    </citation>
    <scope>NUCLEOTIDE SEQUENCE [LARGE SCALE GENOMIC DNA]</scope>
</reference>